<evidence type="ECO:0000256" key="13">
    <source>
        <dbReference type="SAM" id="Phobius"/>
    </source>
</evidence>
<protein>
    <recommendedName>
        <fullName evidence="12">ATP synthase complex subunit 8</fullName>
    </recommendedName>
</protein>
<evidence type="ECO:0000256" key="7">
    <source>
        <dbReference type="ARBA" id="ARBA00022781"/>
    </source>
</evidence>
<evidence type="ECO:0000256" key="3">
    <source>
        <dbReference type="ARBA" id="ARBA00011291"/>
    </source>
</evidence>
<dbReference type="AlphaFoldDB" id="A0A0M6X6G1"/>
<evidence type="ECO:0000256" key="2">
    <source>
        <dbReference type="ARBA" id="ARBA00008892"/>
    </source>
</evidence>
<proteinExistence type="inferred from homology"/>
<evidence type="ECO:0000256" key="10">
    <source>
        <dbReference type="ARBA" id="ARBA00023128"/>
    </source>
</evidence>
<evidence type="ECO:0000256" key="6">
    <source>
        <dbReference type="ARBA" id="ARBA00022692"/>
    </source>
</evidence>
<evidence type="ECO:0000256" key="1">
    <source>
        <dbReference type="ARBA" id="ARBA00004304"/>
    </source>
</evidence>
<dbReference type="EMBL" id="LN871176">
    <property type="protein sequence ID" value="CTP93710.1"/>
    <property type="molecule type" value="Genomic_DNA"/>
</dbReference>
<evidence type="ECO:0000256" key="5">
    <source>
        <dbReference type="ARBA" id="ARBA00022547"/>
    </source>
</evidence>
<dbReference type="InterPro" id="IPR001421">
    <property type="entry name" value="ATP8_metazoa"/>
</dbReference>
<dbReference type="GO" id="GO:0045259">
    <property type="term" value="C:proton-transporting ATP synthase complex"/>
    <property type="evidence" value="ECO:0007669"/>
    <property type="project" value="UniProtKB-KW"/>
</dbReference>
<keyword evidence="10 12" id="KW-0496">Mitochondrion</keyword>
<dbReference type="GO" id="GO:0015986">
    <property type="term" value="P:proton motive force-driven ATP synthesis"/>
    <property type="evidence" value="ECO:0007669"/>
    <property type="project" value="InterPro"/>
</dbReference>
<evidence type="ECO:0000256" key="12">
    <source>
        <dbReference type="RuleBase" id="RU003661"/>
    </source>
</evidence>
<accession>A0A0M6X6G1</accession>
<comment type="subunit">
    <text evidence="3">F-type ATPases have 2 components, CF(1) - the catalytic core - and CF(0) - the membrane proton channel.</text>
</comment>
<comment type="subcellular location">
    <subcellularLocation>
        <location evidence="1 12">Mitochondrion membrane</location>
        <topology evidence="1 12">Single-pass membrane protein</topology>
    </subcellularLocation>
</comment>
<evidence type="ECO:0000256" key="8">
    <source>
        <dbReference type="ARBA" id="ARBA00022989"/>
    </source>
</evidence>
<keyword evidence="7 12" id="KW-0375">Hydrogen ion transport</keyword>
<evidence type="ECO:0000256" key="11">
    <source>
        <dbReference type="ARBA" id="ARBA00023136"/>
    </source>
</evidence>
<keyword evidence="11 13" id="KW-0472">Membrane</keyword>
<dbReference type="Pfam" id="PF00895">
    <property type="entry name" value="ATP-synt_8"/>
    <property type="match status" value="1"/>
</dbReference>
<sequence>MPQMAPNLWILMLIMLLISLLFLMNYVYFLLPAVTPMEPTQKTMSYITAWAW</sequence>
<keyword evidence="6 12" id="KW-0812">Transmembrane</keyword>
<organism evidence="14">
    <name type="scientific">Pseudoniphargus gorbeanus</name>
    <dbReference type="NCBI Taxonomy" id="1688789"/>
    <lineage>
        <taxon>Eukaryota</taxon>
        <taxon>Metazoa</taxon>
        <taxon>Ecdysozoa</taxon>
        <taxon>Arthropoda</taxon>
        <taxon>Crustacea</taxon>
        <taxon>Multicrustacea</taxon>
        <taxon>Malacostraca</taxon>
        <taxon>Eumalacostraca</taxon>
        <taxon>Peracarida</taxon>
        <taxon>Amphipoda</taxon>
        <taxon>Senticaudata</taxon>
        <taxon>Gammarida</taxon>
        <taxon>Crangonyctidira</taxon>
        <taxon>Allocrangonyctoidea</taxon>
        <taxon>Allocrangonyctidae</taxon>
        <taxon>Pseudoniphargus</taxon>
    </lineage>
</organism>
<name>A0A0M6X6G1_9CRUS</name>
<keyword evidence="9 12" id="KW-0406">Ion transport</keyword>
<keyword evidence="4 12" id="KW-0813">Transport</keyword>
<dbReference type="GO" id="GO:0031966">
    <property type="term" value="C:mitochondrial membrane"/>
    <property type="evidence" value="ECO:0007669"/>
    <property type="project" value="UniProtKB-SubCell"/>
</dbReference>
<evidence type="ECO:0000313" key="14">
    <source>
        <dbReference type="EMBL" id="CTP93710.1"/>
    </source>
</evidence>
<comment type="similarity">
    <text evidence="2 12">Belongs to the ATPase protein 8 family.</text>
</comment>
<keyword evidence="5 12" id="KW-0138">CF(0)</keyword>
<keyword evidence="8 13" id="KW-1133">Transmembrane helix</keyword>
<evidence type="ECO:0000256" key="9">
    <source>
        <dbReference type="ARBA" id="ARBA00023065"/>
    </source>
</evidence>
<feature type="transmembrane region" description="Helical" evidence="13">
    <location>
        <begin position="7"/>
        <end position="29"/>
    </location>
</feature>
<reference evidence="14" key="1">
    <citation type="submission" date="2015-07" db="EMBL/GenBank/DDBJ databases">
        <title>Mitochondrial genome rearrangements at low taxonomic levels: three distinct mitogenome gene orders in the genus Pseudoniphargus (Crustacea: Amphipoda).</title>
        <authorList>
            <person name="Stokkan M."/>
            <person name="Jurado-Rivera J.A."/>
            <person name="Juan C."/>
            <person name="Jaume D."/>
            <person name="Pons J."/>
        </authorList>
    </citation>
    <scope>NUCLEOTIDE SEQUENCE</scope>
    <source>
        <tissue evidence="14">Adult</tissue>
    </source>
</reference>
<dbReference type="GO" id="GO:0015078">
    <property type="term" value="F:proton transmembrane transporter activity"/>
    <property type="evidence" value="ECO:0007669"/>
    <property type="project" value="InterPro"/>
</dbReference>
<geneLocation type="mitochondrion" evidence="14"/>
<evidence type="ECO:0000256" key="4">
    <source>
        <dbReference type="ARBA" id="ARBA00022448"/>
    </source>
</evidence>